<evidence type="ECO:0000259" key="5">
    <source>
        <dbReference type="Pfam" id="PF22600"/>
    </source>
</evidence>
<dbReference type="Proteomes" id="UP000051952">
    <property type="component" value="Unassembled WGS sequence"/>
</dbReference>
<evidence type="ECO:0000313" key="6">
    <source>
        <dbReference type="EMBL" id="CUF11322.1"/>
    </source>
</evidence>
<dbReference type="GO" id="GO:0005730">
    <property type="term" value="C:nucleolus"/>
    <property type="evidence" value="ECO:0007669"/>
    <property type="project" value="TreeGrafter"/>
</dbReference>
<protein>
    <submittedName>
        <fullName evidence="6">DNA polymerase sigma-like protein, putative</fullName>
    </submittedName>
</protein>
<dbReference type="VEuPathDB" id="TriTrypDB:BSAL_00470"/>
<feature type="domain" description="Poly(A) RNA polymerase mitochondrial-like central palm" evidence="5">
    <location>
        <begin position="201"/>
        <end position="329"/>
    </location>
</feature>
<dbReference type="InterPro" id="IPR002058">
    <property type="entry name" value="PAP_assoc"/>
</dbReference>
<dbReference type="GO" id="GO:0031123">
    <property type="term" value="P:RNA 3'-end processing"/>
    <property type="evidence" value="ECO:0007669"/>
    <property type="project" value="TreeGrafter"/>
</dbReference>
<dbReference type="OrthoDB" id="273917at2759"/>
<dbReference type="PANTHER" id="PTHR23092">
    <property type="entry name" value="POLY(A) RNA POLYMERASE"/>
    <property type="match status" value="1"/>
</dbReference>
<dbReference type="Gene3D" id="3.30.460.10">
    <property type="entry name" value="Beta Polymerase, domain 2"/>
    <property type="match status" value="1"/>
</dbReference>
<dbReference type="EMBL" id="CYKH01000241">
    <property type="protein sequence ID" value="CUF11322.1"/>
    <property type="molecule type" value="Genomic_DNA"/>
</dbReference>
<dbReference type="GO" id="GO:0046872">
    <property type="term" value="F:metal ion binding"/>
    <property type="evidence" value="ECO:0007669"/>
    <property type="project" value="UniProtKB-KW"/>
</dbReference>
<gene>
    <name evidence="6" type="ORF">BSAL_00470</name>
</gene>
<dbReference type="Pfam" id="PF22600">
    <property type="entry name" value="MTPAP-like_central"/>
    <property type="match status" value="1"/>
</dbReference>
<dbReference type="InterPro" id="IPR054708">
    <property type="entry name" value="MTPAP-like_central"/>
</dbReference>
<sequence length="552" mass="61355">MAGRQCHQCQHQCRVGAFYLRDSEFYCKHCWKSFPRSQQCPCTNCSKVSWGNGKSRDTFTCEGCATTQVELRPPTSSRPPSSLPTSEGTGSRCCQCRKCSANGYPSTSAKGAFFCSECWKGFPPKDRMPCSVCHTQLPGYNFSSGSSAAQFMCTSCIRVFVKRRNEEFVLQKQKDEDQALLSEVIDFSTMMKRAGCLHLDSWILKILGQLQLTDDSIQSALEVIKDVQNALLTTGNTVEVYGSRRTGLVISGSDFDLFVKTSHHGQEGTSVAACGTKKRMDTVVHALKTARTSGDPPTPIFTQVSAINARVPIVRCLHTTGASLDFSFSPVGVLGSRFLCGQLEKPEYHFGRPLIVLVKTLLKAWGCDDANNGGLGSFAVAMMVLWFLRQCHEQRVVHQQEETDHLNLAVLLMNFFDYFANKFESKSQGFDVLEGKVITQKSKYCKSPGGICIRHPIDRDENAANGCDKFLSVIQPTFRNAAVAMNHLARMKYLMTTSDIYGEMEQLMFLPVRQLLSSSSSSTDSKESRRDTVLRSQNSWLDSHLYCGGFGF</sequence>
<keyword evidence="7" id="KW-1185">Reference proteome</keyword>
<evidence type="ECO:0000313" key="7">
    <source>
        <dbReference type="Proteomes" id="UP000051952"/>
    </source>
</evidence>
<dbReference type="InterPro" id="IPR045862">
    <property type="entry name" value="Trf4-like"/>
</dbReference>
<feature type="domain" description="PAP-associated" evidence="4">
    <location>
        <begin position="407"/>
        <end position="460"/>
    </location>
</feature>
<name>A0A0S4IQ72_BODSA</name>
<dbReference type="Pfam" id="PF03828">
    <property type="entry name" value="PAP_assoc"/>
    <property type="match status" value="1"/>
</dbReference>
<dbReference type="PANTHER" id="PTHR23092:SF15">
    <property type="entry name" value="INACTIVE NON-CANONICAL POLY(A) RNA POLYMERASE PROTEIN TRF4-2-RELATED"/>
    <property type="match status" value="1"/>
</dbReference>
<accession>A0A0S4IQ72</accession>
<dbReference type="GO" id="GO:0031499">
    <property type="term" value="C:TRAMP complex"/>
    <property type="evidence" value="ECO:0007669"/>
    <property type="project" value="TreeGrafter"/>
</dbReference>
<evidence type="ECO:0000256" key="1">
    <source>
        <dbReference type="ARBA" id="ARBA00022723"/>
    </source>
</evidence>
<evidence type="ECO:0000256" key="3">
    <source>
        <dbReference type="SAM" id="MobiDB-lite"/>
    </source>
</evidence>
<dbReference type="GO" id="GO:0003729">
    <property type="term" value="F:mRNA binding"/>
    <property type="evidence" value="ECO:0007669"/>
    <property type="project" value="TreeGrafter"/>
</dbReference>
<dbReference type="GO" id="GO:0005739">
    <property type="term" value="C:mitochondrion"/>
    <property type="evidence" value="ECO:0007669"/>
    <property type="project" value="UniProtKB-ARBA"/>
</dbReference>
<dbReference type="Gene3D" id="1.10.1410.10">
    <property type="match status" value="1"/>
</dbReference>
<dbReference type="AlphaFoldDB" id="A0A0S4IQ72"/>
<proteinExistence type="predicted"/>
<feature type="region of interest" description="Disordered" evidence="3">
    <location>
        <begin position="71"/>
        <end position="90"/>
    </location>
</feature>
<reference evidence="7" key="1">
    <citation type="submission" date="2015-09" db="EMBL/GenBank/DDBJ databases">
        <authorList>
            <consortium name="Pathogen Informatics"/>
        </authorList>
    </citation>
    <scope>NUCLEOTIDE SEQUENCE [LARGE SCALE GENOMIC DNA]</scope>
    <source>
        <strain evidence="7">Lake Konstanz</strain>
    </source>
</reference>
<keyword evidence="1" id="KW-0479">Metal-binding</keyword>
<keyword evidence="2" id="KW-0460">Magnesium</keyword>
<organism evidence="6 7">
    <name type="scientific">Bodo saltans</name>
    <name type="common">Flagellated protozoan</name>
    <dbReference type="NCBI Taxonomy" id="75058"/>
    <lineage>
        <taxon>Eukaryota</taxon>
        <taxon>Discoba</taxon>
        <taxon>Euglenozoa</taxon>
        <taxon>Kinetoplastea</taxon>
        <taxon>Metakinetoplastina</taxon>
        <taxon>Eubodonida</taxon>
        <taxon>Bodonidae</taxon>
        <taxon>Bodo</taxon>
    </lineage>
</organism>
<evidence type="ECO:0000256" key="2">
    <source>
        <dbReference type="ARBA" id="ARBA00022842"/>
    </source>
</evidence>
<dbReference type="SUPFAM" id="SSF81301">
    <property type="entry name" value="Nucleotidyltransferase"/>
    <property type="match status" value="1"/>
</dbReference>
<dbReference type="SUPFAM" id="SSF81631">
    <property type="entry name" value="PAP/OAS1 substrate-binding domain"/>
    <property type="match status" value="1"/>
</dbReference>
<dbReference type="GO" id="GO:1990817">
    <property type="term" value="F:poly(A) RNA polymerase activity"/>
    <property type="evidence" value="ECO:0007669"/>
    <property type="project" value="InterPro"/>
</dbReference>
<evidence type="ECO:0000259" key="4">
    <source>
        <dbReference type="Pfam" id="PF03828"/>
    </source>
</evidence>
<dbReference type="InterPro" id="IPR043519">
    <property type="entry name" value="NT_sf"/>
</dbReference>
<feature type="compositionally biased region" description="Low complexity" evidence="3">
    <location>
        <begin position="71"/>
        <end position="86"/>
    </location>
</feature>
<dbReference type="GO" id="GO:0043634">
    <property type="term" value="P:polyadenylation-dependent ncRNA catabolic process"/>
    <property type="evidence" value="ECO:0007669"/>
    <property type="project" value="TreeGrafter"/>
</dbReference>